<organism evidence="1">
    <name type="scientific">Tanacetum cinerariifolium</name>
    <name type="common">Dalmatian daisy</name>
    <name type="synonym">Chrysanthemum cinerariifolium</name>
    <dbReference type="NCBI Taxonomy" id="118510"/>
    <lineage>
        <taxon>Eukaryota</taxon>
        <taxon>Viridiplantae</taxon>
        <taxon>Streptophyta</taxon>
        <taxon>Embryophyta</taxon>
        <taxon>Tracheophyta</taxon>
        <taxon>Spermatophyta</taxon>
        <taxon>Magnoliopsida</taxon>
        <taxon>eudicotyledons</taxon>
        <taxon>Gunneridae</taxon>
        <taxon>Pentapetalae</taxon>
        <taxon>asterids</taxon>
        <taxon>campanulids</taxon>
        <taxon>Asterales</taxon>
        <taxon>Asteraceae</taxon>
        <taxon>Asteroideae</taxon>
        <taxon>Anthemideae</taxon>
        <taxon>Anthemidinae</taxon>
        <taxon>Tanacetum</taxon>
    </lineage>
</organism>
<comment type="caution">
    <text evidence="1">The sequence shown here is derived from an EMBL/GenBank/DDBJ whole genome shotgun (WGS) entry which is preliminary data.</text>
</comment>
<proteinExistence type="predicted"/>
<reference evidence="1" key="1">
    <citation type="journal article" date="2019" name="Sci. Rep.">
        <title>Draft genome of Tanacetum cinerariifolium, the natural source of mosquito coil.</title>
        <authorList>
            <person name="Yamashiro T."/>
            <person name="Shiraishi A."/>
            <person name="Satake H."/>
            <person name="Nakayama K."/>
        </authorList>
    </citation>
    <scope>NUCLEOTIDE SEQUENCE</scope>
</reference>
<name>A0A6L2LX61_TANCI</name>
<evidence type="ECO:0000313" key="1">
    <source>
        <dbReference type="EMBL" id="GEU65032.1"/>
    </source>
</evidence>
<protein>
    <submittedName>
        <fullName evidence="1">Uncharacterized protein</fullName>
    </submittedName>
</protein>
<gene>
    <name evidence="1" type="ORF">Tci_037010</name>
</gene>
<dbReference type="EMBL" id="BKCJ010005123">
    <property type="protein sequence ID" value="GEU65032.1"/>
    <property type="molecule type" value="Genomic_DNA"/>
</dbReference>
<accession>A0A6L2LX61</accession>
<dbReference type="AlphaFoldDB" id="A0A6L2LX61"/>
<sequence>MISYLWSPSIQKYNRDAELGIHHWDPHRQWFYKENIKQRSRHEVYSKLNIISVLRIKVDEQYIYAYLEEIVVKRTDQMKYMFAEAVFLHLNQNGIEDVYLLKIHNINDVDEFD</sequence>